<evidence type="ECO:0000313" key="2">
    <source>
        <dbReference type="Proteomes" id="UP000054359"/>
    </source>
</evidence>
<accession>A0A087UVB3</accession>
<gene>
    <name evidence="1" type="ORF">X975_05264</name>
</gene>
<proteinExistence type="predicted"/>
<protein>
    <submittedName>
        <fullName evidence="1">Uncharacterized protein</fullName>
    </submittedName>
</protein>
<name>A0A087UVB3_STEMI</name>
<dbReference type="EMBL" id="KK121828">
    <property type="protein sequence ID" value="KFM81302.1"/>
    <property type="molecule type" value="Genomic_DNA"/>
</dbReference>
<evidence type="ECO:0000313" key="1">
    <source>
        <dbReference type="EMBL" id="KFM81302.1"/>
    </source>
</evidence>
<reference evidence="1 2" key="1">
    <citation type="submission" date="2013-11" db="EMBL/GenBank/DDBJ databases">
        <title>Genome sequencing of Stegodyphus mimosarum.</title>
        <authorList>
            <person name="Bechsgaard J."/>
        </authorList>
    </citation>
    <scope>NUCLEOTIDE SEQUENCE [LARGE SCALE GENOMIC DNA]</scope>
</reference>
<sequence length="34" mass="4256">MQDFVKIRWNICLQISYRRAKVTFQMLREILLEL</sequence>
<dbReference type="Proteomes" id="UP000054359">
    <property type="component" value="Unassembled WGS sequence"/>
</dbReference>
<feature type="non-terminal residue" evidence="1">
    <location>
        <position position="34"/>
    </location>
</feature>
<keyword evidence="2" id="KW-1185">Reference proteome</keyword>
<dbReference type="AlphaFoldDB" id="A0A087UVB3"/>
<organism evidence="1 2">
    <name type="scientific">Stegodyphus mimosarum</name>
    <name type="common">African social velvet spider</name>
    <dbReference type="NCBI Taxonomy" id="407821"/>
    <lineage>
        <taxon>Eukaryota</taxon>
        <taxon>Metazoa</taxon>
        <taxon>Ecdysozoa</taxon>
        <taxon>Arthropoda</taxon>
        <taxon>Chelicerata</taxon>
        <taxon>Arachnida</taxon>
        <taxon>Araneae</taxon>
        <taxon>Araneomorphae</taxon>
        <taxon>Entelegynae</taxon>
        <taxon>Eresoidea</taxon>
        <taxon>Eresidae</taxon>
        <taxon>Stegodyphus</taxon>
    </lineage>
</organism>